<sequence>MKITETTKYALVTKTGAYISFEQVGNGEIDVYNRSHIDYNSLFDTEENAVNAGKEMLTNDSDWEYRVFEDMPYAVVKVTIMTKEETVSLL</sequence>
<organism evidence="1 2">
    <name type="scientific">Jeotgalibacillus malaysiensis</name>
    <dbReference type="NCBI Taxonomy" id="1508404"/>
    <lineage>
        <taxon>Bacteria</taxon>
        <taxon>Bacillati</taxon>
        <taxon>Bacillota</taxon>
        <taxon>Bacilli</taxon>
        <taxon>Bacillales</taxon>
        <taxon>Caryophanaceae</taxon>
        <taxon>Jeotgalibacillus</taxon>
    </lineage>
</organism>
<keyword evidence="1" id="KW-0614">Plasmid</keyword>
<dbReference type="BioCyc" id="JESP1508404:G14D9-13335-MONOMER"/>
<dbReference type="HOGENOM" id="CLU_2436861_0_0_9"/>
<dbReference type="AlphaFoldDB" id="A0A0B5AZM2"/>
<evidence type="ECO:0000313" key="1">
    <source>
        <dbReference type="EMBL" id="AJD93369.1"/>
    </source>
</evidence>
<protein>
    <submittedName>
        <fullName evidence="1">Uncharacterized protein</fullName>
    </submittedName>
</protein>
<dbReference type="KEGG" id="jeo:JMA_40510"/>
<keyword evidence="2" id="KW-1185">Reference proteome</keyword>
<gene>
    <name evidence="1" type="ORF">JMA_40510</name>
</gene>
<name>A0A0B5AZM2_9BACL</name>
<dbReference type="EMBL" id="CP009417">
    <property type="protein sequence ID" value="AJD93369.1"/>
    <property type="molecule type" value="Genomic_DNA"/>
</dbReference>
<proteinExistence type="predicted"/>
<geneLocation type="plasmid" evidence="2"/>
<reference evidence="1 2" key="1">
    <citation type="submission" date="2014-08" db="EMBL/GenBank/DDBJ databases">
        <title>Complete genome of a marine bacteria Jeotgalibacillus malaysiensis.</title>
        <authorList>
            <person name="Yaakop A.S."/>
            <person name="Chan K.-G."/>
            <person name="Goh K.M."/>
        </authorList>
    </citation>
    <scope>NUCLEOTIDE SEQUENCE [LARGE SCALE GENOMIC DNA]</scope>
    <source>
        <strain evidence="1 2">D5</strain>
        <plasmid evidence="2">Plasmid</plasmid>
    </source>
</reference>
<evidence type="ECO:0000313" key="2">
    <source>
        <dbReference type="Proteomes" id="UP000031449"/>
    </source>
</evidence>
<accession>A0A0B5AZM2</accession>
<dbReference type="Proteomes" id="UP000031449">
    <property type="component" value="Plasmid unnamed"/>
</dbReference>